<dbReference type="AlphaFoldDB" id="A0A8J2ZKL5"/>
<accession>A0A8J2ZKL5</accession>
<dbReference type="SUPFAM" id="SSF52833">
    <property type="entry name" value="Thioredoxin-like"/>
    <property type="match status" value="1"/>
</dbReference>
<dbReference type="Proteomes" id="UP000617145">
    <property type="component" value="Unassembled WGS sequence"/>
</dbReference>
<feature type="chain" id="PRO_5035216016" description="DUF1223 domain-containing protein" evidence="1">
    <location>
        <begin position="24"/>
        <end position="244"/>
    </location>
</feature>
<evidence type="ECO:0000313" key="2">
    <source>
        <dbReference type="EMBL" id="GGG74598.1"/>
    </source>
</evidence>
<keyword evidence="1" id="KW-0732">Signal</keyword>
<dbReference type="InterPro" id="IPR036249">
    <property type="entry name" value="Thioredoxin-like_sf"/>
</dbReference>
<reference evidence="2" key="1">
    <citation type="journal article" date="2014" name="Int. J. Syst. Evol. Microbiol.">
        <title>Complete genome sequence of Corynebacterium casei LMG S-19264T (=DSM 44701T), isolated from a smear-ripened cheese.</title>
        <authorList>
            <consortium name="US DOE Joint Genome Institute (JGI-PGF)"/>
            <person name="Walter F."/>
            <person name="Albersmeier A."/>
            <person name="Kalinowski J."/>
            <person name="Ruckert C."/>
        </authorList>
    </citation>
    <scope>NUCLEOTIDE SEQUENCE</scope>
    <source>
        <strain evidence="2">CGMCC 1.15762</strain>
    </source>
</reference>
<proteinExistence type="predicted"/>
<evidence type="ECO:0008006" key="4">
    <source>
        <dbReference type="Google" id="ProtNLM"/>
    </source>
</evidence>
<comment type="caution">
    <text evidence="2">The sequence shown here is derived from an EMBL/GenBank/DDBJ whole genome shotgun (WGS) entry which is preliminary data.</text>
</comment>
<reference evidence="2" key="2">
    <citation type="submission" date="2020-09" db="EMBL/GenBank/DDBJ databases">
        <authorList>
            <person name="Sun Q."/>
            <person name="Zhou Y."/>
        </authorList>
    </citation>
    <scope>NUCLEOTIDE SEQUENCE</scope>
    <source>
        <strain evidence="2">CGMCC 1.15762</strain>
    </source>
</reference>
<evidence type="ECO:0000313" key="3">
    <source>
        <dbReference type="Proteomes" id="UP000617145"/>
    </source>
</evidence>
<dbReference type="PANTHER" id="PTHR36057:SF1">
    <property type="entry name" value="LIPOPROTEIN LIPID ATTACHMENT SITE-LIKE PROTEIN, PUTATIVE (DUF1223)-RELATED"/>
    <property type="match status" value="1"/>
</dbReference>
<dbReference type="Pfam" id="PF06764">
    <property type="entry name" value="DUF1223"/>
    <property type="match status" value="1"/>
</dbReference>
<protein>
    <recommendedName>
        <fullName evidence="4">DUF1223 domain-containing protein</fullName>
    </recommendedName>
</protein>
<evidence type="ECO:0000256" key="1">
    <source>
        <dbReference type="SAM" id="SignalP"/>
    </source>
</evidence>
<organism evidence="2 3">
    <name type="scientific">Salipiger pallidus</name>
    <dbReference type="NCBI Taxonomy" id="1775170"/>
    <lineage>
        <taxon>Bacteria</taxon>
        <taxon>Pseudomonadati</taxon>
        <taxon>Pseudomonadota</taxon>
        <taxon>Alphaproteobacteria</taxon>
        <taxon>Rhodobacterales</taxon>
        <taxon>Roseobacteraceae</taxon>
        <taxon>Salipiger</taxon>
    </lineage>
</organism>
<keyword evidence="3" id="KW-1185">Reference proteome</keyword>
<feature type="signal peptide" evidence="1">
    <location>
        <begin position="1"/>
        <end position="23"/>
    </location>
</feature>
<sequence length="244" mass="26677">MMQRLTYWLAGALVAFSGAGASAQDTARNETQGTQDNPVVVELFTSQGCSSCPAADAVLSELGAMDDVIPLALHVDYWDYIGWADSFADTAFTKRQKGYARASGRRSIYTPQMMIGGTHDVIGSRPMKVMDAIDKASNVPPKARLSLERNGDMLVIRAEPLETLPATNVQMVRYKPQAKVDILDGENAGRNVTYTHIAHDWRMLGLWDGAEPLELRIAVEGSDPIVVMLQGEDYGPMFAAARLR</sequence>
<dbReference type="PANTHER" id="PTHR36057">
    <property type="match status" value="1"/>
</dbReference>
<gene>
    <name evidence="2" type="ORF">GCM10011415_23840</name>
</gene>
<dbReference type="EMBL" id="BMJV01000004">
    <property type="protein sequence ID" value="GGG74598.1"/>
    <property type="molecule type" value="Genomic_DNA"/>
</dbReference>
<name>A0A8J2ZKL5_9RHOB</name>
<dbReference type="InterPro" id="IPR010634">
    <property type="entry name" value="DUF1223"/>
</dbReference>